<dbReference type="AlphaFoldDB" id="A0A371B880"/>
<reference evidence="4" key="1">
    <citation type="submission" date="2018-08" db="EMBL/GenBank/DDBJ databases">
        <authorList>
            <person name="Kim S.-J."/>
            <person name="Jung G.-Y."/>
        </authorList>
    </citation>
    <scope>NUCLEOTIDE SEQUENCE [LARGE SCALE GENOMIC DNA]</scope>
    <source>
        <strain evidence="4">GY_H</strain>
    </source>
</reference>
<feature type="signal peptide" evidence="2">
    <location>
        <begin position="1"/>
        <end position="25"/>
    </location>
</feature>
<dbReference type="RefSeq" id="WP_115515805.1">
    <property type="nucleotide sequence ID" value="NZ_QRGO01000001.1"/>
</dbReference>
<evidence type="ECO:0000313" key="3">
    <source>
        <dbReference type="EMBL" id="RDV03780.1"/>
    </source>
</evidence>
<dbReference type="GO" id="GO:0030288">
    <property type="term" value="C:outer membrane-bounded periplasmic space"/>
    <property type="evidence" value="ECO:0007669"/>
    <property type="project" value="InterPro"/>
</dbReference>
<dbReference type="NCBIfam" id="NF037995">
    <property type="entry name" value="TRAP_S1"/>
    <property type="match status" value="1"/>
</dbReference>
<dbReference type="PANTHER" id="PTHR33376:SF2">
    <property type="entry name" value="DICARBOXYLATE-BINDING PERIPLASMIC PROTEIN"/>
    <property type="match status" value="1"/>
</dbReference>
<protein>
    <submittedName>
        <fullName evidence="3">C4-dicarboxylate ABC transporter substrate-binding protein</fullName>
    </submittedName>
</protein>
<dbReference type="GO" id="GO:0055085">
    <property type="term" value="P:transmembrane transport"/>
    <property type="evidence" value="ECO:0007669"/>
    <property type="project" value="InterPro"/>
</dbReference>
<gene>
    <name evidence="3" type="ORF">DXH78_03770</name>
</gene>
<evidence type="ECO:0000313" key="4">
    <source>
        <dbReference type="Proteomes" id="UP000263993"/>
    </source>
</evidence>
<accession>A0A371B880</accession>
<evidence type="ECO:0000256" key="1">
    <source>
        <dbReference type="ARBA" id="ARBA00022729"/>
    </source>
</evidence>
<dbReference type="EMBL" id="QRGO01000001">
    <property type="protein sequence ID" value="RDV03780.1"/>
    <property type="molecule type" value="Genomic_DNA"/>
</dbReference>
<keyword evidence="4" id="KW-1185">Reference proteome</keyword>
<dbReference type="OrthoDB" id="8673861at2"/>
<sequence>MLIRKSMTVAVLLLTAAAALSPATAQKREFSFAYDQPKQSGYGIGAAMFDKKLQELSKGTMSINQYPSAQLGTEAQTMQKVQTGDIDFVILSTANASTAQPESGVFSLHFIFRDEAHAIKVLGDAKVIAAMRELYAAKIKGAHMIALGSQGLRHMYGKKAVEKVADIKGVKMRVQATVTEDTLFPAYGAQVVHMPFGEVYTALQTGVTDMAENGINNYLVNKHYEPAPVLSLTEHEANHSALFVSDKVWSSLTDEQKKWVQAAADEVSKNEPAAAFKLEHEALAKLEKMGVKIVKTVDKSGFSQISKPIQDKLAKDLGPNAVKVLELVRNVQ</sequence>
<evidence type="ECO:0000256" key="2">
    <source>
        <dbReference type="SAM" id="SignalP"/>
    </source>
</evidence>
<keyword evidence="1 2" id="KW-0732">Signal</keyword>
<dbReference type="Pfam" id="PF03480">
    <property type="entry name" value="DctP"/>
    <property type="match status" value="1"/>
</dbReference>
<proteinExistence type="predicted"/>
<dbReference type="Proteomes" id="UP000263993">
    <property type="component" value="Unassembled WGS sequence"/>
</dbReference>
<organism evidence="3 4">
    <name type="scientific">Undibacter mobilis</name>
    <dbReference type="NCBI Taxonomy" id="2292256"/>
    <lineage>
        <taxon>Bacteria</taxon>
        <taxon>Pseudomonadati</taxon>
        <taxon>Pseudomonadota</taxon>
        <taxon>Alphaproteobacteria</taxon>
        <taxon>Hyphomicrobiales</taxon>
        <taxon>Nitrobacteraceae</taxon>
        <taxon>Undibacter</taxon>
    </lineage>
</organism>
<dbReference type="Gene3D" id="3.40.190.170">
    <property type="entry name" value="Bacterial extracellular solute-binding protein, family 7"/>
    <property type="match status" value="1"/>
</dbReference>
<feature type="chain" id="PRO_5016670849" evidence="2">
    <location>
        <begin position="26"/>
        <end position="332"/>
    </location>
</feature>
<dbReference type="InterPro" id="IPR038404">
    <property type="entry name" value="TRAP_DctP_sf"/>
</dbReference>
<dbReference type="PANTHER" id="PTHR33376">
    <property type="match status" value="1"/>
</dbReference>
<dbReference type="GO" id="GO:0030246">
    <property type="term" value="F:carbohydrate binding"/>
    <property type="evidence" value="ECO:0007669"/>
    <property type="project" value="TreeGrafter"/>
</dbReference>
<dbReference type="NCBIfam" id="TIGR00787">
    <property type="entry name" value="dctP"/>
    <property type="match status" value="1"/>
</dbReference>
<dbReference type="CDD" id="cd13603">
    <property type="entry name" value="PBP2_TRAP_Siap_TeaA_like"/>
    <property type="match status" value="1"/>
</dbReference>
<comment type="caution">
    <text evidence="3">The sequence shown here is derived from an EMBL/GenBank/DDBJ whole genome shotgun (WGS) entry which is preliminary data.</text>
</comment>
<name>A0A371B880_9BRAD</name>
<dbReference type="InterPro" id="IPR004682">
    <property type="entry name" value="TRAP_DctP"/>
</dbReference>
<dbReference type="InterPro" id="IPR018389">
    <property type="entry name" value="DctP_fam"/>
</dbReference>